<proteinExistence type="inferred from homology"/>
<dbReference type="GO" id="GO:0003777">
    <property type="term" value="F:microtubule motor activity"/>
    <property type="evidence" value="ECO:0007669"/>
    <property type="project" value="InterPro"/>
</dbReference>
<name>A0AAP0E0X5_9ASTR</name>
<feature type="compositionally biased region" description="Basic and acidic residues" evidence="5">
    <location>
        <begin position="1047"/>
        <end position="1062"/>
    </location>
</feature>
<keyword evidence="3" id="KW-0547">Nucleotide-binding</keyword>
<organism evidence="8 9">
    <name type="scientific">Deinandra increscens subsp. villosa</name>
    <dbReference type="NCBI Taxonomy" id="3103831"/>
    <lineage>
        <taxon>Eukaryota</taxon>
        <taxon>Viridiplantae</taxon>
        <taxon>Streptophyta</taxon>
        <taxon>Embryophyta</taxon>
        <taxon>Tracheophyta</taxon>
        <taxon>Spermatophyta</taxon>
        <taxon>Magnoliopsida</taxon>
        <taxon>eudicotyledons</taxon>
        <taxon>Gunneridae</taxon>
        <taxon>Pentapetalae</taxon>
        <taxon>asterids</taxon>
        <taxon>campanulids</taxon>
        <taxon>Asterales</taxon>
        <taxon>Asteraceae</taxon>
        <taxon>Asteroideae</taxon>
        <taxon>Heliantheae alliance</taxon>
        <taxon>Madieae</taxon>
        <taxon>Madiinae</taxon>
        <taxon>Deinandra</taxon>
    </lineage>
</organism>
<dbReference type="InterPro" id="IPR001752">
    <property type="entry name" value="Kinesin_motor_dom"/>
</dbReference>
<dbReference type="GO" id="GO:0005524">
    <property type="term" value="F:ATP binding"/>
    <property type="evidence" value="ECO:0007669"/>
    <property type="project" value="UniProtKB-UniRule"/>
</dbReference>
<dbReference type="AlphaFoldDB" id="A0AAP0E0X5"/>
<reference evidence="8 9" key="1">
    <citation type="submission" date="2024-04" db="EMBL/GenBank/DDBJ databases">
        <title>The reference genome of an endangered Asteraceae, Deinandra increscens subsp. villosa, native to the Central Coast of California.</title>
        <authorList>
            <person name="Guilliams M."/>
            <person name="Hasenstab-Lehman K."/>
            <person name="Meyer R."/>
            <person name="Mcevoy S."/>
        </authorList>
    </citation>
    <scope>NUCLEOTIDE SEQUENCE [LARGE SCALE GENOMIC DNA]</scope>
    <source>
        <tissue evidence="8">Leaf</tissue>
    </source>
</reference>
<dbReference type="InterPro" id="IPR027640">
    <property type="entry name" value="Kinesin-like_fam"/>
</dbReference>
<feature type="binding site" evidence="3">
    <location>
        <begin position="563"/>
        <end position="570"/>
    </location>
    <ligand>
        <name>ATP</name>
        <dbReference type="ChEBI" id="CHEBI:30616"/>
    </ligand>
</feature>
<evidence type="ECO:0000256" key="5">
    <source>
        <dbReference type="SAM" id="MobiDB-lite"/>
    </source>
</evidence>
<keyword evidence="4" id="KW-0175">Coiled coil</keyword>
<gene>
    <name evidence="8" type="ORF">SSX86_000466</name>
</gene>
<evidence type="ECO:0000313" key="8">
    <source>
        <dbReference type="EMBL" id="KAK9080708.1"/>
    </source>
</evidence>
<sequence>MSTLISGEVLSQSDLLRFSSNIATAAVPSAAGSFCFGVQTDIMPQEISSNSVILNTPSKNSRGLKALNSLTNGTEEFIDDRELAQRKAEAAAARRNQAAEWLRQMDHGAAEVLPTEPSEEHFCQSLRNGLILCNVLNKVNPGAIPKVVEIPIIDTEGAAQSAIQYFENMRNFLVAVGRMKLLTFEVSDLEKGGSSGKVVDCILCLKGYHEWRQSGGVGVWKYGGTVRITSFPKGSPSSFYGSESADESLDESESSQFEELLEYLHLSSEVALEETKVLTALTFLFDRFGIGLLQAYLTETNELDDFPLNSMVIDIVLRKAVKDLSGLLISQGNQLGIFLKNMLKGNCKPLLKHEFLQTISKYIDQRSGFGSNELSSGFGSNDLSKFCICGGKGKGMLSNINYSSEETNVLNFQQKQLEELKSNLHLTKLEVQQAHLTWEQELEKIVHHTKGLEVASSSYHKVLEENRQLYNQVQDLKGAIRVYCRVKPFLHEQSDDHSTVDYIGENGNIMIVNRHKQGKDARKMFSFNKVFGGNTTQEQIYVDTQPLIRSVLDGYNVCIFAYGQTGSGKTYTMSGPDITTKETWGVNYRALRDLFQLTETRKAFIKYEVGVQMIEIYNEQVRDLLVIDGSNRRLDIRNNSQLNGLNVPDASLVSVKCTQDVLDLMKIGQRNRAVGATALNERSSRSHSVLTVHIRGKEVVSGSMLKGCLHLVDLAGSERVDKSEATGDRLKEAQHINKSLSALGDVISALAQKSTHIPYRNSKLTQVLQDSLGGHAKTLMFVHINPETNAIGETISTLKFAERVASIELGAAKSNKETGEIREMKEEISNMKLLLEKKEAELEQLRSENTRRAISPVHMPRFNHTNSSRPDNNQSHADDNKRPEVRSCSSGKQRRARFPSKFTDKDYIPKMPLLAEEGSQSPPIRRSISTDRGAHIKTRIKHDTPANPPVTKTQYPSRAFINRSLATLPTLPPTDDKRGYLTSQDNFSDALHNLPTINSRKGYHQEHEEEQFKQMLKVKNNQFRAKIQRPVKQSVLSDFDAGQTVEEGQRSDFSEPENEHNSMRLHMPTGVKKLQQSSSRNFHAVEIRNSRLMYDHYREPGRNENKSSKNGNEGNNASVSKLIRSRSTPRGKFMVLP</sequence>
<dbReference type="FunFam" id="3.40.850.10:FF:000086">
    <property type="entry name" value="kinesin-like protein KIN-14F"/>
    <property type="match status" value="1"/>
</dbReference>
<dbReference type="CDD" id="cd21203">
    <property type="entry name" value="CH_AtKIN14-like"/>
    <property type="match status" value="1"/>
</dbReference>
<feature type="region of interest" description="Disordered" evidence="5">
    <location>
        <begin position="1093"/>
        <end position="1137"/>
    </location>
</feature>
<dbReference type="Proteomes" id="UP001408789">
    <property type="component" value="Unassembled WGS sequence"/>
</dbReference>
<dbReference type="GO" id="GO:0015630">
    <property type="term" value="C:microtubule cytoskeleton"/>
    <property type="evidence" value="ECO:0007669"/>
    <property type="project" value="TreeGrafter"/>
</dbReference>
<dbReference type="PANTHER" id="PTHR47972:SF28">
    <property type="entry name" value="KINESIN-LIKE PROTEIN KLP-3"/>
    <property type="match status" value="1"/>
</dbReference>
<dbReference type="EMBL" id="JBCNJP010000002">
    <property type="protein sequence ID" value="KAK9080708.1"/>
    <property type="molecule type" value="Genomic_DNA"/>
</dbReference>
<dbReference type="InterPro" id="IPR036961">
    <property type="entry name" value="Kinesin_motor_dom_sf"/>
</dbReference>
<feature type="domain" description="Kinesin motor" evidence="7">
    <location>
        <begin position="479"/>
        <end position="807"/>
    </location>
</feature>
<comment type="similarity">
    <text evidence="1">Belongs to the TRAFAC class myosin-kinesin ATPase superfamily. Kinesin family. KIN-14 subfamily.</text>
</comment>
<evidence type="ECO:0000256" key="2">
    <source>
        <dbReference type="ARBA" id="ARBA00023175"/>
    </source>
</evidence>
<dbReference type="SUPFAM" id="SSF47576">
    <property type="entry name" value="Calponin-homology domain, CH-domain"/>
    <property type="match status" value="1"/>
</dbReference>
<feature type="compositionally biased region" description="Basic and acidic residues" evidence="5">
    <location>
        <begin position="1093"/>
        <end position="1107"/>
    </location>
</feature>
<feature type="compositionally biased region" description="Polar residues" evidence="5">
    <location>
        <begin position="863"/>
        <end position="875"/>
    </location>
</feature>
<keyword evidence="2 3" id="KW-0505">Motor protein</keyword>
<evidence type="ECO:0000256" key="1">
    <source>
        <dbReference type="ARBA" id="ARBA00010899"/>
    </source>
</evidence>
<dbReference type="Gene3D" id="3.40.850.10">
    <property type="entry name" value="Kinesin motor domain"/>
    <property type="match status" value="1"/>
</dbReference>
<evidence type="ECO:0000256" key="4">
    <source>
        <dbReference type="SAM" id="Coils"/>
    </source>
</evidence>
<dbReference type="InterPro" id="IPR001715">
    <property type="entry name" value="CH_dom"/>
</dbReference>
<feature type="compositionally biased region" description="Basic and acidic residues" evidence="5">
    <location>
        <begin position="876"/>
        <end position="885"/>
    </location>
</feature>
<evidence type="ECO:0000259" key="6">
    <source>
        <dbReference type="PROSITE" id="PS50021"/>
    </source>
</evidence>
<feature type="region of interest" description="Disordered" evidence="5">
    <location>
        <begin position="847"/>
        <end position="907"/>
    </location>
</feature>
<evidence type="ECO:0000256" key="3">
    <source>
        <dbReference type="PROSITE-ProRule" id="PRU00283"/>
    </source>
</evidence>
<accession>A0AAP0E0X5</accession>
<dbReference type="GO" id="GO:0007018">
    <property type="term" value="P:microtubule-based movement"/>
    <property type="evidence" value="ECO:0007669"/>
    <property type="project" value="InterPro"/>
</dbReference>
<feature type="region of interest" description="Disordered" evidence="5">
    <location>
        <begin position="1038"/>
        <end position="1063"/>
    </location>
</feature>
<keyword evidence="3" id="KW-0067">ATP-binding</keyword>
<dbReference type="InterPro" id="IPR036872">
    <property type="entry name" value="CH_dom_sf"/>
</dbReference>
<dbReference type="InterPro" id="IPR027417">
    <property type="entry name" value="P-loop_NTPase"/>
</dbReference>
<evidence type="ECO:0000313" key="9">
    <source>
        <dbReference type="Proteomes" id="UP001408789"/>
    </source>
</evidence>
<dbReference type="PANTHER" id="PTHR47972">
    <property type="entry name" value="KINESIN-LIKE PROTEIN KLP-3"/>
    <property type="match status" value="1"/>
</dbReference>
<comment type="caution">
    <text evidence="8">The sequence shown here is derived from an EMBL/GenBank/DDBJ whole genome shotgun (WGS) entry which is preliminary data.</text>
</comment>
<feature type="domain" description="Calponin-homology (CH)" evidence="6">
    <location>
        <begin position="92"/>
        <end position="210"/>
    </location>
</feature>
<dbReference type="Gene3D" id="1.10.418.10">
    <property type="entry name" value="Calponin-like domain"/>
    <property type="match status" value="1"/>
</dbReference>
<evidence type="ECO:0000259" key="7">
    <source>
        <dbReference type="PROSITE" id="PS50067"/>
    </source>
</evidence>
<dbReference type="SMART" id="SM00129">
    <property type="entry name" value="KISc"/>
    <property type="match status" value="1"/>
</dbReference>
<dbReference type="Pfam" id="PF00225">
    <property type="entry name" value="Kinesin"/>
    <property type="match status" value="1"/>
</dbReference>
<dbReference type="PROSITE" id="PS50067">
    <property type="entry name" value="KINESIN_MOTOR_2"/>
    <property type="match status" value="1"/>
</dbReference>
<keyword evidence="9" id="KW-1185">Reference proteome</keyword>
<dbReference type="FunFam" id="1.10.418.10:FF:000067">
    <property type="entry name" value="kinesin-like protein KIN-14F"/>
    <property type="match status" value="1"/>
</dbReference>
<dbReference type="Pfam" id="PF00307">
    <property type="entry name" value="CH"/>
    <property type="match status" value="1"/>
</dbReference>
<dbReference type="PROSITE" id="PS50021">
    <property type="entry name" value="CH"/>
    <property type="match status" value="1"/>
</dbReference>
<dbReference type="GO" id="GO:0008017">
    <property type="term" value="F:microtubule binding"/>
    <property type="evidence" value="ECO:0007669"/>
    <property type="project" value="InterPro"/>
</dbReference>
<dbReference type="SUPFAM" id="SSF52540">
    <property type="entry name" value="P-loop containing nucleoside triphosphate hydrolases"/>
    <property type="match status" value="1"/>
</dbReference>
<feature type="coiled-coil region" evidence="4">
    <location>
        <begin position="403"/>
        <end position="430"/>
    </location>
</feature>
<protein>
    <submittedName>
        <fullName evidence="8">Uncharacterized protein</fullName>
    </submittedName>
</protein>
<dbReference type="PRINTS" id="PR00380">
    <property type="entry name" value="KINESINHEAVY"/>
</dbReference>
<dbReference type="SMART" id="SM00033">
    <property type="entry name" value="CH"/>
    <property type="match status" value="1"/>
</dbReference>